<name>A0ABQ7YGI1_BRANA</name>
<keyword evidence="2" id="KW-1185">Reference proteome</keyword>
<dbReference type="InterPro" id="IPR035979">
    <property type="entry name" value="RBD_domain_sf"/>
</dbReference>
<dbReference type="Proteomes" id="UP000824890">
    <property type="component" value="Unassembled WGS sequence"/>
</dbReference>
<dbReference type="InterPro" id="IPR012677">
    <property type="entry name" value="Nucleotide-bd_a/b_plait_sf"/>
</dbReference>
<accession>A0ABQ7YGI1</accession>
<evidence type="ECO:0000313" key="2">
    <source>
        <dbReference type="Proteomes" id="UP000824890"/>
    </source>
</evidence>
<proteinExistence type="predicted"/>
<protein>
    <recommendedName>
        <fullName evidence="3">RRM domain-containing protein</fullName>
    </recommendedName>
</protein>
<comment type="caution">
    <text evidence="1">The sequence shown here is derived from an EMBL/GenBank/DDBJ whole genome shotgun (WGS) entry which is preliminary data.</text>
</comment>
<gene>
    <name evidence="1" type="ORF">HID58_083517</name>
</gene>
<sequence>MDKSTIKGLESKGSDAEIRESRISRIVVEGYDTSLTREDVEKALRNHFASCGNIIHVYVPINDESDIPNRFSFIYVNGEDEEKALRLNGSDMGGGILQIYAYSFHENYLDDVLATMKEGPGHGRQRTISCNTRLEVTGYDPSLSMDDVESEMCKHFSPASAFAYRTCGGLKSTALVYVIGEDAVQMALELSGRSVDGMNIVVTQVLPRKPIKCGYTNPRTKLIQTYISFMRKIRRIRLRSNKLSLLGEEKTCSFVLY</sequence>
<evidence type="ECO:0008006" key="3">
    <source>
        <dbReference type="Google" id="ProtNLM"/>
    </source>
</evidence>
<organism evidence="1 2">
    <name type="scientific">Brassica napus</name>
    <name type="common">Rape</name>
    <dbReference type="NCBI Taxonomy" id="3708"/>
    <lineage>
        <taxon>Eukaryota</taxon>
        <taxon>Viridiplantae</taxon>
        <taxon>Streptophyta</taxon>
        <taxon>Embryophyta</taxon>
        <taxon>Tracheophyta</taxon>
        <taxon>Spermatophyta</taxon>
        <taxon>Magnoliopsida</taxon>
        <taxon>eudicotyledons</taxon>
        <taxon>Gunneridae</taxon>
        <taxon>Pentapetalae</taxon>
        <taxon>rosids</taxon>
        <taxon>malvids</taxon>
        <taxon>Brassicales</taxon>
        <taxon>Brassicaceae</taxon>
        <taxon>Brassiceae</taxon>
        <taxon>Brassica</taxon>
    </lineage>
</organism>
<dbReference type="Gene3D" id="3.30.70.330">
    <property type="match status" value="1"/>
</dbReference>
<evidence type="ECO:0000313" key="1">
    <source>
        <dbReference type="EMBL" id="KAH0866306.1"/>
    </source>
</evidence>
<dbReference type="EMBL" id="JAGKQM010000018">
    <property type="protein sequence ID" value="KAH0866306.1"/>
    <property type="molecule type" value="Genomic_DNA"/>
</dbReference>
<reference evidence="1 2" key="1">
    <citation type="submission" date="2021-05" db="EMBL/GenBank/DDBJ databases">
        <title>Genome Assembly of Synthetic Allotetraploid Brassica napus Reveals Homoeologous Exchanges between Subgenomes.</title>
        <authorList>
            <person name="Davis J.T."/>
        </authorList>
    </citation>
    <scope>NUCLEOTIDE SEQUENCE [LARGE SCALE GENOMIC DNA]</scope>
    <source>
        <strain evidence="2">cv. Da-Ae</strain>
        <tissue evidence="1">Seedling</tissue>
    </source>
</reference>
<dbReference type="SUPFAM" id="SSF54928">
    <property type="entry name" value="RNA-binding domain, RBD"/>
    <property type="match status" value="1"/>
</dbReference>